<name>A0A7K1RDT1_AGRVI</name>
<proteinExistence type="predicted"/>
<dbReference type="SUPFAM" id="SSF47598">
    <property type="entry name" value="Ribbon-helix-helix"/>
    <property type="match status" value="1"/>
</dbReference>
<dbReference type="CDD" id="cd22233">
    <property type="entry name" value="RHH_CopAso-like"/>
    <property type="match status" value="1"/>
</dbReference>
<comment type="caution">
    <text evidence="2">The sequence shown here is derived from an EMBL/GenBank/DDBJ whole genome shotgun (WGS) entry which is preliminary data.</text>
</comment>
<dbReference type="Gene3D" id="1.10.1220.10">
    <property type="entry name" value="Met repressor-like"/>
    <property type="match status" value="1"/>
</dbReference>
<dbReference type="GO" id="GO:0006355">
    <property type="term" value="P:regulation of DNA-templated transcription"/>
    <property type="evidence" value="ECO:0007669"/>
    <property type="project" value="InterPro"/>
</dbReference>
<dbReference type="InterPro" id="IPR010985">
    <property type="entry name" value="Ribbon_hlx_hlx"/>
</dbReference>
<evidence type="ECO:0000259" key="1">
    <source>
        <dbReference type="Pfam" id="PF01402"/>
    </source>
</evidence>
<dbReference type="EMBL" id="WPHU01000003">
    <property type="protein sequence ID" value="MVA56150.1"/>
    <property type="molecule type" value="Genomic_DNA"/>
</dbReference>
<dbReference type="Pfam" id="PF01402">
    <property type="entry name" value="RHH_1"/>
    <property type="match status" value="1"/>
</dbReference>
<evidence type="ECO:0000313" key="2">
    <source>
        <dbReference type="EMBL" id="MVA56150.1"/>
    </source>
</evidence>
<sequence>MQTTTSVKLDSEIKERVQQLALKRQRSTHWLLREAIEQYVEREEQRQQIHQDALNAWKEYQATGLHVTAQDADIWLSKLEAGEDLDPPICQG</sequence>
<reference evidence="2 3" key="1">
    <citation type="submission" date="2019-12" db="EMBL/GenBank/DDBJ databases">
        <title>Whole-genome sequencing of Allorhizobium vitis.</title>
        <authorList>
            <person name="Gan H.M."/>
            <person name="Szegedi E."/>
            <person name="Burr T."/>
            <person name="Savka M.A."/>
        </authorList>
    </citation>
    <scope>NUCLEOTIDE SEQUENCE [LARGE SCALE GENOMIC DNA]</scope>
    <source>
        <strain evidence="2 3">CG415</strain>
    </source>
</reference>
<evidence type="ECO:0000313" key="3">
    <source>
        <dbReference type="Proteomes" id="UP000440716"/>
    </source>
</evidence>
<accession>A0A7K1RDT1</accession>
<protein>
    <submittedName>
        <fullName evidence="2">Ribbon-helix-helix protein, CopG family</fullName>
    </submittedName>
</protein>
<feature type="domain" description="Ribbon-helix-helix protein CopG" evidence="1">
    <location>
        <begin position="5"/>
        <end position="43"/>
    </location>
</feature>
<dbReference type="InterPro" id="IPR002145">
    <property type="entry name" value="CopG"/>
</dbReference>
<dbReference type="InterPro" id="IPR013321">
    <property type="entry name" value="Arc_rbn_hlx_hlx"/>
</dbReference>
<dbReference type="RefSeq" id="WP_156590872.1">
    <property type="nucleotide sequence ID" value="NZ_WPHU01000003.1"/>
</dbReference>
<organism evidence="2 3">
    <name type="scientific">Agrobacterium vitis</name>
    <name type="common">Rhizobium vitis</name>
    <dbReference type="NCBI Taxonomy" id="373"/>
    <lineage>
        <taxon>Bacteria</taxon>
        <taxon>Pseudomonadati</taxon>
        <taxon>Pseudomonadota</taxon>
        <taxon>Alphaproteobacteria</taxon>
        <taxon>Hyphomicrobiales</taxon>
        <taxon>Rhizobiaceae</taxon>
        <taxon>Rhizobium/Agrobacterium group</taxon>
        <taxon>Agrobacterium</taxon>
    </lineage>
</organism>
<gene>
    <name evidence="2" type="ORF">GOZ88_08485</name>
</gene>
<dbReference type="Proteomes" id="UP000440716">
    <property type="component" value="Unassembled WGS sequence"/>
</dbReference>
<dbReference type="AlphaFoldDB" id="A0A7K1RDT1"/>